<reference evidence="1" key="2">
    <citation type="journal article" date="2015" name="Fish Shellfish Immunol.">
        <title>Early steps in the European eel (Anguilla anguilla)-Vibrio vulnificus interaction in the gills: Role of the RtxA13 toxin.</title>
        <authorList>
            <person name="Callol A."/>
            <person name="Pajuelo D."/>
            <person name="Ebbesson L."/>
            <person name="Teles M."/>
            <person name="MacKenzie S."/>
            <person name="Amaro C."/>
        </authorList>
    </citation>
    <scope>NUCLEOTIDE SEQUENCE</scope>
</reference>
<reference evidence="1" key="1">
    <citation type="submission" date="2014-11" db="EMBL/GenBank/DDBJ databases">
        <authorList>
            <person name="Amaro Gonzalez C."/>
        </authorList>
    </citation>
    <scope>NUCLEOTIDE SEQUENCE</scope>
</reference>
<dbReference type="EMBL" id="GBXM01081477">
    <property type="protein sequence ID" value="JAH27100.1"/>
    <property type="molecule type" value="Transcribed_RNA"/>
</dbReference>
<name>A0A0E9RF37_ANGAN</name>
<evidence type="ECO:0000313" key="1">
    <source>
        <dbReference type="EMBL" id="JAH27100.1"/>
    </source>
</evidence>
<protein>
    <submittedName>
        <fullName evidence="1">Uncharacterized protein</fullName>
    </submittedName>
</protein>
<accession>A0A0E9RF37</accession>
<sequence length="60" mass="6474">MLVKSRSFPTIPCVQLLCPQKGCVTACDSAFHFQQIHHLLEKLVFGIGGAVDAVTVCDIS</sequence>
<organism evidence="1">
    <name type="scientific">Anguilla anguilla</name>
    <name type="common">European freshwater eel</name>
    <name type="synonym">Muraena anguilla</name>
    <dbReference type="NCBI Taxonomy" id="7936"/>
    <lineage>
        <taxon>Eukaryota</taxon>
        <taxon>Metazoa</taxon>
        <taxon>Chordata</taxon>
        <taxon>Craniata</taxon>
        <taxon>Vertebrata</taxon>
        <taxon>Euteleostomi</taxon>
        <taxon>Actinopterygii</taxon>
        <taxon>Neopterygii</taxon>
        <taxon>Teleostei</taxon>
        <taxon>Anguilliformes</taxon>
        <taxon>Anguillidae</taxon>
        <taxon>Anguilla</taxon>
    </lineage>
</organism>
<proteinExistence type="predicted"/>
<dbReference type="AlphaFoldDB" id="A0A0E9RF37"/>